<keyword evidence="2" id="KW-0378">Hydrolase</keyword>
<proteinExistence type="predicted"/>
<dbReference type="PANTHER" id="PTHR43751:SF2">
    <property type="entry name" value="SULFATASE N-TERMINAL DOMAIN-CONTAINING PROTEIN"/>
    <property type="match status" value="1"/>
</dbReference>
<organism evidence="2 3">
    <name type="scientific">Sphingobium scionense</name>
    <dbReference type="NCBI Taxonomy" id="1404341"/>
    <lineage>
        <taxon>Bacteria</taxon>
        <taxon>Pseudomonadati</taxon>
        <taxon>Pseudomonadota</taxon>
        <taxon>Alphaproteobacteria</taxon>
        <taxon>Sphingomonadales</taxon>
        <taxon>Sphingomonadaceae</taxon>
        <taxon>Sphingobium</taxon>
    </lineage>
</organism>
<dbReference type="InterPro" id="IPR052701">
    <property type="entry name" value="GAG_Ulvan_Degrading_Sulfatases"/>
</dbReference>
<reference evidence="2 3" key="1">
    <citation type="submission" date="2020-08" db="EMBL/GenBank/DDBJ databases">
        <title>Genomic Encyclopedia of Type Strains, Phase IV (KMG-IV): sequencing the most valuable type-strain genomes for metagenomic binning, comparative biology and taxonomic classification.</title>
        <authorList>
            <person name="Goeker M."/>
        </authorList>
    </citation>
    <scope>NUCLEOTIDE SEQUENCE [LARGE SCALE GENOMIC DNA]</scope>
    <source>
        <strain evidence="2 3">DSM 19371</strain>
    </source>
</reference>
<accession>A0A7W6PWJ8</accession>
<dbReference type="Gene3D" id="3.30.1120.10">
    <property type="match status" value="1"/>
</dbReference>
<dbReference type="RefSeq" id="WP_380814412.1">
    <property type="nucleotide sequence ID" value="NZ_JBHRXA010000001.1"/>
</dbReference>
<dbReference type="EC" id="3.1.6.1" evidence="2"/>
<dbReference type="Gene3D" id="3.40.720.10">
    <property type="entry name" value="Alkaline Phosphatase, subunit A"/>
    <property type="match status" value="1"/>
</dbReference>
<dbReference type="Proteomes" id="UP000590524">
    <property type="component" value="Unassembled WGS sequence"/>
</dbReference>
<dbReference type="Pfam" id="PF00884">
    <property type="entry name" value="Sulfatase"/>
    <property type="match status" value="1"/>
</dbReference>
<dbReference type="AlphaFoldDB" id="A0A7W6PWJ8"/>
<evidence type="ECO:0000259" key="1">
    <source>
        <dbReference type="Pfam" id="PF00884"/>
    </source>
</evidence>
<dbReference type="GO" id="GO:0004065">
    <property type="term" value="F:arylsulfatase activity"/>
    <property type="evidence" value="ECO:0007669"/>
    <property type="project" value="UniProtKB-EC"/>
</dbReference>
<comment type="caution">
    <text evidence="2">The sequence shown here is derived from an EMBL/GenBank/DDBJ whole genome shotgun (WGS) entry which is preliminary data.</text>
</comment>
<sequence length="411" mass="46069">MQAGSPSLAEVLKGRGYATGQFGKNHLGDNNSALPTMHGFDEFFGNLYHLNAEETPEQRDYPKDPAFKAKYGPRGVLHSWSTNVDDKTIDPRFGVVGKQKIQDTGPLTIERMKTIDATFIDASLDFVNRAKAAGKPWFVWLNPSRMHLFQHLSDENRYLAQDATMADDIYGSGMIEHDKQVGALLERLKAMGALDNTIVIWSTDNGPSHNARIHGGTTPFRGEKMTTYEGGVRVPFIAWWPGHIPGGQVKQGIQANMDVFTTLAAAAGVPDAAARVLKEKNQVIDGVNNLDWWEGKSDHSNRKDYIYYEGSDIRAVRLDKWKMHFATSEGFFDPWKELKFPMAINLHFDPYETFDTVTDQTYGTERKQWLMGPIQDLLGAHVKSLIDHPPLQIAPSFDLSKTTEKLQKASN</sequence>
<name>A0A7W6PWJ8_9SPHN</name>
<gene>
    <name evidence="2" type="ORF">GGQ90_003702</name>
</gene>
<dbReference type="PANTHER" id="PTHR43751">
    <property type="entry name" value="SULFATASE"/>
    <property type="match status" value="1"/>
</dbReference>
<protein>
    <submittedName>
        <fullName evidence="2">Arylsulfatase</fullName>
        <ecNumber evidence="2">3.1.6.1</ecNumber>
    </submittedName>
</protein>
<dbReference type="SUPFAM" id="SSF53649">
    <property type="entry name" value="Alkaline phosphatase-like"/>
    <property type="match status" value="1"/>
</dbReference>
<dbReference type="EMBL" id="JACIEU010000015">
    <property type="protein sequence ID" value="MBB4149908.1"/>
    <property type="molecule type" value="Genomic_DNA"/>
</dbReference>
<evidence type="ECO:0000313" key="3">
    <source>
        <dbReference type="Proteomes" id="UP000590524"/>
    </source>
</evidence>
<dbReference type="InterPro" id="IPR000917">
    <property type="entry name" value="Sulfatase_N"/>
</dbReference>
<feature type="domain" description="Sulfatase N-terminal" evidence="1">
    <location>
        <begin position="5"/>
        <end position="269"/>
    </location>
</feature>
<evidence type="ECO:0000313" key="2">
    <source>
        <dbReference type="EMBL" id="MBB4149908.1"/>
    </source>
</evidence>
<keyword evidence="3" id="KW-1185">Reference proteome</keyword>
<dbReference type="InterPro" id="IPR017850">
    <property type="entry name" value="Alkaline_phosphatase_core_sf"/>
</dbReference>